<dbReference type="InterPro" id="IPR015424">
    <property type="entry name" value="PyrdxlP-dep_Trfase"/>
</dbReference>
<comment type="cofactor">
    <cofactor evidence="1">
        <name>pyridoxal 5'-phosphate</name>
        <dbReference type="ChEBI" id="CHEBI:597326"/>
    </cofactor>
</comment>
<dbReference type="EMBL" id="FMYH01000004">
    <property type="protein sequence ID" value="SDC89717.1"/>
    <property type="molecule type" value="Genomic_DNA"/>
</dbReference>
<dbReference type="PANTHER" id="PTHR43713:SF3">
    <property type="entry name" value="GLUTAMATE-1-SEMIALDEHYDE 2,1-AMINOMUTASE 1, CHLOROPLASTIC-RELATED"/>
    <property type="match status" value="1"/>
</dbReference>
<dbReference type="InterPro" id="IPR015422">
    <property type="entry name" value="PyrdxlP-dep_Trfase_small"/>
</dbReference>
<dbReference type="Gene3D" id="3.40.640.10">
    <property type="entry name" value="Type I PLP-dependent aspartate aminotransferase-like (Major domain)"/>
    <property type="match status" value="1"/>
</dbReference>
<dbReference type="InterPro" id="IPR015421">
    <property type="entry name" value="PyrdxlP-dep_Trfase_major"/>
</dbReference>
<keyword evidence="5" id="KW-1185">Reference proteome</keyword>
<proteinExistence type="inferred from homology"/>
<dbReference type="Gene3D" id="3.90.1150.10">
    <property type="entry name" value="Aspartate Aminotransferase, domain 1"/>
    <property type="match status" value="1"/>
</dbReference>
<evidence type="ECO:0000313" key="5">
    <source>
        <dbReference type="Proteomes" id="UP000199039"/>
    </source>
</evidence>
<dbReference type="Pfam" id="PF00202">
    <property type="entry name" value="Aminotran_3"/>
    <property type="match status" value="1"/>
</dbReference>
<sequence length="453" mass="48111">MSFSESSSLQRDLHRMIPGGSHTYARSSDQYPEGMAPVIARGRGARVLDVDGNWFVEYGMGMRAVTLGHGYEPVVDAVSAAIRDGVSFTRPSVWEARAAETFLNQFPGAEMVKFAKNGSDVTSAAVKIARAATGRDLVAICETQPFFSTDDWFIGATGMGAGVPQAVRDLTVGFRYNDLESLRAVLDANLGQVACVILEQATATAEPHAGFLEGVRELCDEHGVVLIFDEMITGLRWHAGGAQAIYGVQPDLATWGKALGNGFAISALSGKRKYMELGGLNTDESRVFLLSTTHGPEVVGLAAYVAVAQAYQSTDVVGLMEARGRDLADGINNAAQHAGIGSAVEVIGRPSCLVFATRDQTGAPSQAFRTLFIQEMLRAGVLGQSFVISAAHTPDDIETTVDAAAQAFAVYAKALDNGSTHGLLQGRPVAPAMREFAAPRRLPDEVSDEGVLR</sequence>
<dbReference type="GO" id="GO:0008483">
    <property type="term" value="F:transaminase activity"/>
    <property type="evidence" value="ECO:0007669"/>
    <property type="project" value="InterPro"/>
</dbReference>
<accession>A0A1G6QDG3</accession>
<keyword evidence="2 3" id="KW-0663">Pyridoxal phosphate</keyword>
<organism evidence="4 5">
    <name type="scientific">Sanguibacter gelidistatuariae</name>
    <dbReference type="NCBI Taxonomy" id="1814289"/>
    <lineage>
        <taxon>Bacteria</taxon>
        <taxon>Bacillati</taxon>
        <taxon>Actinomycetota</taxon>
        <taxon>Actinomycetes</taxon>
        <taxon>Micrococcales</taxon>
        <taxon>Sanguibacteraceae</taxon>
        <taxon>Sanguibacter</taxon>
    </lineage>
</organism>
<protein>
    <submittedName>
        <fullName evidence="4">Glutamate-1-semialdehyde 2,1-aminomutase</fullName>
    </submittedName>
</protein>
<gene>
    <name evidence="4" type="ORF">SAMN05216410_2496</name>
</gene>
<reference evidence="4 5" key="1">
    <citation type="submission" date="2016-09" db="EMBL/GenBank/DDBJ databases">
        <authorList>
            <person name="Capua I."/>
            <person name="De Benedictis P."/>
            <person name="Joannis T."/>
            <person name="Lombin L.H."/>
            <person name="Cattoli G."/>
        </authorList>
    </citation>
    <scope>NUCLEOTIDE SEQUENCE [LARGE SCALE GENOMIC DNA]</scope>
    <source>
        <strain evidence="4 5">ISLP-3</strain>
    </source>
</reference>
<evidence type="ECO:0000256" key="1">
    <source>
        <dbReference type="ARBA" id="ARBA00001933"/>
    </source>
</evidence>
<dbReference type="STRING" id="1814289.SAMN05216410_2496"/>
<dbReference type="Proteomes" id="UP000199039">
    <property type="component" value="Unassembled WGS sequence"/>
</dbReference>
<dbReference type="SUPFAM" id="SSF53383">
    <property type="entry name" value="PLP-dependent transferases"/>
    <property type="match status" value="1"/>
</dbReference>
<dbReference type="AlphaFoldDB" id="A0A1G6QDG3"/>
<dbReference type="GO" id="GO:0030170">
    <property type="term" value="F:pyridoxal phosphate binding"/>
    <property type="evidence" value="ECO:0007669"/>
    <property type="project" value="InterPro"/>
</dbReference>
<dbReference type="NCBIfam" id="NF004856">
    <property type="entry name" value="PRK06209.1"/>
    <property type="match status" value="1"/>
</dbReference>
<evidence type="ECO:0000313" key="4">
    <source>
        <dbReference type="EMBL" id="SDC89717.1"/>
    </source>
</evidence>
<comment type="similarity">
    <text evidence="3">Belongs to the class-III pyridoxal-phosphate-dependent aminotransferase family.</text>
</comment>
<dbReference type="InterPro" id="IPR005814">
    <property type="entry name" value="Aminotrans_3"/>
</dbReference>
<name>A0A1G6QDG3_9MICO</name>
<dbReference type="PANTHER" id="PTHR43713">
    <property type="entry name" value="GLUTAMATE-1-SEMIALDEHYDE 2,1-AMINOMUTASE"/>
    <property type="match status" value="1"/>
</dbReference>
<evidence type="ECO:0000256" key="2">
    <source>
        <dbReference type="ARBA" id="ARBA00022898"/>
    </source>
</evidence>
<evidence type="ECO:0000256" key="3">
    <source>
        <dbReference type="RuleBase" id="RU003560"/>
    </source>
</evidence>